<dbReference type="OrthoDB" id="128223at2759"/>
<dbReference type="SUPFAM" id="SSF57959">
    <property type="entry name" value="Leucine zipper domain"/>
    <property type="match status" value="1"/>
</dbReference>
<evidence type="ECO:0000313" key="1">
    <source>
        <dbReference type="EMBL" id="OQR85888.1"/>
    </source>
</evidence>
<comment type="caution">
    <text evidence="1">The sequence shown here is derived from an EMBL/GenBank/DDBJ whole genome shotgun (WGS) entry which is preliminary data.</text>
</comment>
<accession>A0A1V9YJK1</accession>
<dbReference type="AlphaFoldDB" id="A0A1V9YJK1"/>
<keyword evidence="2" id="KW-1185">Reference proteome</keyword>
<organism evidence="1 2">
    <name type="scientific">Thraustotheca clavata</name>
    <dbReference type="NCBI Taxonomy" id="74557"/>
    <lineage>
        <taxon>Eukaryota</taxon>
        <taxon>Sar</taxon>
        <taxon>Stramenopiles</taxon>
        <taxon>Oomycota</taxon>
        <taxon>Saprolegniomycetes</taxon>
        <taxon>Saprolegniales</taxon>
        <taxon>Achlyaceae</taxon>
        <taxon>Thraustotheca</taxon>
    </lineage>
</organism>
<name>A0A1V9YJK1_9STRA</name>
<dbReference type="Proteomes" id="UP000243217">
    <property type="component" value="Unassembled WGS sequence"/>
</dbReference>
<reference evidence="1 2" key="1">
    <citation type="journal article" date="2014" name="Genome Biol. Evol.">
        <title>The secreted proteins of Achlya hypogyna and Thraustotheca clavata identify the ancestral oomycete secretome and reveal gene acquisitions by horizontal gene transfer.</title>
        <authorList>
            <person name="Misner I."/>
            <person name="Blouin N."/>
            <person name="Leonard G."/>
            <person name="Richards T.A."/>
            <person name="Lane C.E."/>
        </authorList>
    </citation>
    <scope>NUCLEOTIDE SEQUENCE [LARGE SCALE GENOMIC DNA]</scope>
    <source>
        <strain evidence="1 2">ATCC 34112</strain>
    </source>
</reference>
<dbReference type="CDD" id="cd14688">
    <property type="entry name" value="bZIP_YAP"/>
    <property type="match status" value="1"/>
</dbReference>
<evidence type="ECO:0008006" key="3">
    <source>
        <dbReference type="Google" id="ProtNLM"/>
    </source>
</evidence>
<gene>
    <name evidence="1" type="ORF">THRCLA_10618</name>
</gene>
<proteinExistence type="predicted"/>
<evidence type="ECO:0000313" key="2">
    <source>
        <dbReference type="Proteomes" id="UP000243217"/>
    </source>
</evidence>
<sequence length="259" mass="30020">MPTKQTTKTTIDRRRLQSRNNQRRYREETRTHLASLEADVRHLQHSSFRLEGQVEMLHETIAAMPSPYLNDINRVRSYWTLFSSGYAKDNPQLEASQIEMLHSLMEENVQISCKSGIQEVVRQWKYCASHYSNFEMVGDNFNAVKITDDEFIIRADGRISLQLTLSSIQNLWPRLISNLKLADKLVGKVLVCPCTQFLNMRQNSLGGNKVYRCDFEWNLVDGLLKLLSRVEFVNLVLHGINVDLFEPSTVSSLAYYYHV</sequence>
<dbReference type="Gene3D" id="1.20.5.170">
    <property type="match status" value="1"/>
</dbReference>
<dbReference type="EMBL" id="JNBS01003609">
    <property type="protein sequence ID" value="OQR85888.1"/>
    <property type="molecule type" value="Genomic_DNA"/>
</dbReference>
<dbReference type="InterPro" id="IPR046347">
    <property type="entry name" value="bZIP_sf"/>
</dbReference>
<protein>
    <recommendedName>
        <fullName evidence="3">BZIP domain-containing protein</fullName>
    </recommendedName>
</protein>
<dbReference type="GO" id="GO:0003700">
    <property type="term" value="F:DNA-binding transcription factor activity"/>
    <property type="evidence" value="ECO:0007669"/>
    <property type="project" value="InterPro"/>
</dbReference>